<protein>
    <recommendedName>
        <fullName evidence="4">DNA helicase</fullName>
    </recommendedName>
</protein>
<dbReference type="SUPFAM" id="SSF52540">
    <property type="entry name" value="P-loop containing nucleoside triphosphate hydrolases"/>
    <property type="match status" value="1"/>
</dbReference>
<sequence>MSPSSESGAPVPHGSASSHRSGQETVSLQAWTRQMDAYTGPDTLLDFNQVDNVCIDLTEANSSGQAQLMMGRPTRLSTIMREQAGLQRASRAARILRTKIHELSAQHGLDAAYLAAGTASWLQAEPRPRAEDAQGPHEAGERGHGDRHSTQRRFIAPVLLAPVTIRPRSDGDDFDLQIVGPAQLNPAMVRRLLADHGVDLTTGEISRLAYGTRRLDPAPVLESLRMVASEVPGMHVEHRLLVSTFADLHDRPADEHVPARTDVIRDLARLKSTAVGKIPQPQPLQNRSAPLDQRDPDSELLLLDADSSQQEVVDLATQGDSFVVTAAPGTGQIATAVNTVGALVAQGRSVLVLGERRAALADFHRGFEMLGLSSSVLQLGSHLTGEDVAGQLVESITRAERAQEPDLRALHNRLRSVRDLLAGHMEALHRQRPRVEASAYQAMQALAELTSRPDGPTTRVRFSRGVLDAAAHRAEITRQLERAAELGAFDAATLDGPWEGARLVNDEETRQARHLAQSLLLELTTLETGMRTVMSVSGMRAGATIPEWGQQLRLLQEVESSLRSFTPDIFDRPVTDLIAATAASSWRRDHAIEMSGLQRSRLRKAAKEYIRPGVHLSDLHASLVKVQSERDRWRSWSTTIEKPEISDAVDDVAEIQQRFIEDLEGLMIALEGSRTGGGLLELDVAELREVLTQLIDDEANLETIPERTLLLEGLRDRGLGEFVEDLTSRRVPGHRVAEEFDLAWWQSSLEAMAADDGLLPMTDGSSLRRAEQDFRRADSAHISSGPQRLIWAQAQRWRRLLREQPEAAGELRDMLRHGSAPLPQLLKACGDLTRALAPVWTASPLVLSAALPDDLEIDAVVVLDGESTPLAAVLPAVTRARQVVVFGDPALGRPQPFTVAPMTGESSGPVTEVDSAFDALSRVVDRRQLRVLYRDMDAHLFDQLNADFYGGQLTRLPSGAALTEGDSRLEVEYVADGYGELAAGHEGVQSPNAEVRRVVQLVIRHARLHPERSLAVVTPSARHAARVAQGVSAVLGQRPELAEFFRPGPESFRVVDLHRAVGLQRDTVIFSVGFGRTDHDRVLPYLGQLSDRDGRRGFVLGMTRSRLNTIVVSSIRPEELEPSSLHNGARDLHRLLLRIEEAGHIRIGAADEPLLAQKDERQEDLQDAAGTSEAGDAGAEAPEAEAAHEPPEPVEAAERPEAQDRPKRPHLSLVGAQEPARTEPDDEPAAEPATQPILVHDPMELADAAVHEDALVQDLSRRLVQRGAAVRHHHEDAIDLIAWSETAESLSAGAVVGQRSSGDPVRIPVAVVSDGTEQVARMSVRERSRLRPQQLERSGWNHLTLWTIEVFTQPDAVAGLICRYLGLPADTGTTGVDGAGTTGRS</sequence>
<feature type="region of interest" description="Disordered" evidence="1">
    <location>
        <begin position="1"/>
        <end position="26"/>
    </location>
</feature>
<dbReference type="RefSeq" id="WP_006213437.1">
    <property type="nucleotide sequence ID" value="NZ_ANHZ02000002.1"/>
</dbReference>
<dbReference type="STRING" id="71999.KPaMU14_09580"/>
<dbReference type="Gene3D" id="3.40.50.300">
    <property type="entry name" value="P-loop containing nucleotide triphosphate hydrolases"/>
    <property type="match status" value="1"/>
</dbReference>
<feature type="region of interest" description="Disordered" evidence="1">
    <location>
        <begin position="1160"/>
        <end position="1231"/>
    </location>
</feature>
<dbReference type="EMBL" id="ANHZ02000002">
    <property type="protein sequence ID" value="EME37682.1"/>
    <property type="molecule type" value="Genomic_DNA"/>
</dbReference>
<dbReference type="Proteomes" id="UP000009877">
    <property type="component" value="Unassembled WGS sequence"/>
</dbReference>
<reference evidence="2 3" key="1">
    <citation type="journal article" date="2014" name="Genome Announc.">
        <title>Draft Genome Sequence of Kocuria palustris PEL.</title>
        <authorList>
            <person name="Sharma G."/>
            <person name="Khatri I."/>
            <person name="Subramanian S."/>
        </authorList>
    </citation>
    <scope>NUCLEOTIDE SEQUENCE [LARGE SCALE GENOMIC DNA]</scope>
    <source>
        <strain evidence="2 3">PEL</strain>
    </source>
</reference>
<organism evidence="2 3">
    <name type="scientific">Kocuria palustris PEL</name>
    <dbReference type="NCBI Taxonomy" id="1236550"/>
    <lineage>
        <taxon>Bacteria</taxon>
        <taxon>Bacillati</taxon>
        <taxon>Actinomycetota</taxon>
        <taxon>Actinomycetes</taxon>
        <taxon>Micrococcales</taxon>
        <taxon>Micrococcaceae</taxon>
        <taxon>Kocuria</taxon>
    </lineage>
</organism>
<evidence type="ECO:0000313" key="3">
    <source>
        <dbReference type="Proteomes" id="UP000009877"/>
    </source>
</evidence>
<gene>
    <name evidence="2" type="ORF">C884_01056</name>
</gene>
<feature type="region of interest" description="Disordered" evidence="1">
    <location>
        <begin position="126"/>
        <end position="150"/>
    </location>
</feature>
<accession>M2WGJ2</accession>
<proteinExistence type="predicted"/>
<feature type="compositionally biased region" description="Basic and acidic residues" evidence="1">
    <location>
        <begin position="1185"/>
        <end position="1206"/>
    </location>
</feature>
<feature type="compositionally biased region" description="Basic and acidic residues" evidence="1">
    <location>
        <begin position="126"/>
        <end position="149"/>
    </location>
</feature>
<evidence type="ECO:0008006" key="4">
    <source>
        <dbReference type="Google" id="ProtNLM"/>
    </source>
</evidence>
<evidence type="ECO:0000313" key="2">
    <source>
        <dbReference type="EMBL" id="EME37682.1"/>
    </source>
</evidence>
<name>M2WGJ2_9MICC</name>
<feature type="compositionally biased region" description="Polar residues" evidence="1">
    <location>
        <begin position="15"/>
        <end position="26"/>
    </location>
</feature>
<comment type="caution">
    <text evidence="2">The sequence shown here is derived from an EMBL/GenBank/DDBJ whole genome shotgun (WGS) entry which is preliminary data.</text>
</comment>
<dbReference type="InterPro" id="IPR027417">
    <property type="entry name" value="P-loop_NTPase"/>
</dbReference>
<evidence type="ECO:0000256" key="1">
    <source>
        <dbReference type="SAM" id="MobiDB-lite"/>
    </source>
</evidence>
<keyword evidence="3" id="KW-1185">Reference proteome</keyword>